<keyword evidence="2" id="KW-0472">Membrane</keyword>
<dbReference type="InterPro" id="IPR041999">
    <property type="entry name" value="Sortase_D_1"/>
</dbReference>
<dbReference type="Gene3D" id="2.40.260.10">
    <property type="entry name" value="Sortase"/>
    <property type="match status" value="1"/>
</dbReference>
<keyword evidence="2" id="KW-1133">Transmembrane helix</keyword>
<evidence type="ECO:0000256" key="1">
    <source>
        <dbReference type="ARBA" id="ARBA00022801"/>
    </source>
</evidence>
<dbReference type="AlphaFoldDB" id="A0A1F4XM12"/>
<evidence type="ECO:0000256" key="2">
    <source>
        <dbReference type="SAM" id="Phobius"/>
    </source>
</evidence>
<proteinExistence type="predicted"/>
<evidence type="ECO:0008006" key="5">
    <source>
        <dbReference type="Google" id="ProtNLM"/>
    </source>
</evidence>
<feature type="transmembrane region" description="Helical" evidence="2">
    <location>
        <begin position="93"/>
        <end position="113"/>
    </location>
</feature>
<organism evidence="3 4">
    <name type="scientific">Candidatus Abawacabacteria bacterium RIFCSPHIGHO2_01_FULL_46_8</name>
    <dbReference type="NCBI Taxonomy" id="1817815"/>
    <lineage>
        <taxon>Bacteria</taxon>
        <taxon>Candidatus Abawacaibacteriota</taxon>
    </lineage>
</organism>
<accession>A0A1F4XM12</accession>
<protein>
    <recommendedName>
        <fullName evidence="5">Sortase</fullName>
    </recommendedName>
</protein>
<dbReference type="InterPro" id="IPR005754">
    <property type="entry name" value="Sortase"/>
</dbReference>
<dbReference type="Proteomes" id="UP000177521">
    <property type="component" value="Unassembled WGS sequence"/>
</dbReference>
<comment type="caution">
    <text evidence="3">The sequence shown here is derived from an EMBL/GenBank/DDBJ whole genome shotgun (WGS) entry which is preliminary data.</text>
</comment>
<dbReference type="InterPro" id="IPR023365">
    <property type="entry name" value="Sortase_dom-sf"/>
</dbReference>
<reference evidence="3 4" key="1">
    <citation type="journal article" date="2016" name="Nat. Commun.">
        <title>Thousands of microbial genomes shed light on interconnected biogeochemical processes in an aquifer system.</title>
        <authorList>
            <person name="Anantharaman K."/>
            <person name="Brown C.T."/>
            <person name="Hug L.A."/>
            <person name="Sharon I."/>
            <person name="Castelle C.J."/>
            <person name="Probst A.J."/>
            <person name="Thomas B.C."/>
            <person name="Singh A."/>
            <person name="Wilkins M.J."/>
            <person name="Karaoz U."/>
            <person name="Brodie E.L."/>
            <person name="Williams K.H."/>
            <person name="Hubbard S.S."/>
            <person name="Banfield J.F."/>
        </authorList>
    </citation>
    <scope>NUCLEOTIDE SEQUENCE [LARGE SCALE GENOMIC DNA]</scope>
</reference>
<evidence type="ECO:0000313" key="3">
    <source>
        <dbReference type="EMBL" id="OGC82721.1"/>
    </source>
</evidence>
<gene>
    <name evidence="3" type="ORF">A2788_00305</name>
</gene>
<dbReference type="EMBL" id="MEWS01000009">
    <property type="protein sequence ID" value="OGC82721.1"/>
    <property type="molecule type" value="Genomic_DNA"/>
</dbReference>
<dbReference type="NCBIfam" id="TIGR01076">
    <property type="entry name" value="sortase_fam"/>
    <property type="match status" value="1"/>
</dbReference>
<keyword evidence="2" id="KW-0812">Transmembrane</keyword>
<dbReference type="SUPFAM" id="SSF63817">
    <property type="entry name" value="Sortase"/>
    <property type="match status" value="1"/>
</dbReference>
<sequence>MPEGSKKQKTIFIHELYQRQADRRAGKLSLNDIRSLSARPRPNKLLARSGLLRCSRGLLRGVKLLIAPLLQILRERWERRCWQRQVKASGKRISVLEVVLVMLISLGITYGGINYQALGARVAYWWSQEAQAEAIVKAEAQILYQGAELQYVPRSRKLEAISFPIAPSDDRIVVPRLGINVPLVHSISLEDKQVMKDLEKGVVHVVNTADPGEVGNVFITGHSSYYPWAAGNYKSVFALLDKLNTGDKIALYRQGEKYIYQVRGQRIVDADDLSVLEQRSSERKLTLMTCYPLGTNSKRLIIDAYQLDLGQV</sequence>
<name>A0A1F4XM12_9BACT</name>
<evidence type="ECO:0000313" key="4">
    <source>
        <dbReference type="Proteomes" id="UP000177521"/>
    </source>
</evidence>
<dbReference type="GO" id="GO:0016787">
    <property type="term" value="F:hydrolase activity"/>
    <property type="evidence" value="ECO:0007669"/>
    <property type="project" value="UniProtKB-KW"/>
</dbReference>
<dbReference type="Pfam" id="PF04203">
    <property type="entry name" value="Sortase"/>
    <property type="match status" value="1"/>
</dbReference>
<dbReference type="CDD" id="cd05828">
    <property type="entry name" value="Sortase_D_1"/>
    <property type="match status" value="1"/>
</dbReference>
<keyword evidence="1" id="KW-0378">Hydrolase</keyword>